<evidence type="ECO:0008006" key="5">
    <source>
        <dbReference type="Google" id="ProtNLM"/>
    </source>
</evidence>
<accession>A0A5B7FJV2</accession>
<comment type="caution">
    <text evidence="3">The sequence shown here is derived from an EMBL/GenBank/DDBJ whole genome shotgun (WGS) entry which is preliminary data.</text>
</comment>
<dbReference type="EMBL" id="VSRR010007372">
    <property type="protein sequence ID" value="MPC46772.1"/>
    <property type="molecule type" value="Genomic_DNA"/>
</dbReference>
<evidence type="ECO:0000313" key="4">
    <source>
        <dbReference type="Proteomes" id="UP000324222"/>
    </source>
</evidence>
<feature type="chain" id="PRO_5022698586" description="FZ domain-containing protein" evidence="2">
    <location>
        <begin position="19"/>
        <end position="146"/>
    </location>
</feature>
<keyword evidence="2" id="KW-0732">Signal</keyword>
<evidence type="ECO:0000256" key="1">
    <source>
        <dbReference type="SAM" id="MobiDB-lite"/>
    </source>
</evidence>
<dbReference type="Proteomes" id="UP000324222">
    <property type="component" value="Unassembled WGS sequence"/>
</dbReference>
<gene>
    <name evidence="3" type="ORF">E2C01_040498</name>
</gene>
<reference evidence="3 4" key="1">
    <citation type="submission" date="2019-05" db="EMBL/GenBank/DDBJ databases">
        <title>Another draft genome of Portunus trituberculatus and its Hox gene families provides insights of decapod evolution.</title>
        <authorList>
            <person name="Jeong J.-H."/>
            <person name="Song I."/>
            <person name="Kim S."/>
            <person name="Choi T."/>
            <person name="Kim D."/>
            <person name="Ryu S."/>
            <person name="Kim W."/>
        </authorList>
    </citation>
    <scope>NUCLEOTIDE SEQUENCE [LARGE SCALE GENOMIC DNA]</scope>
    <source>
        <tissue evidence="3">Muscle</tissue>
    </source>
</reference>
<evidence type="ECO:0000313" key="3">
    <source>
        <dbReference type="EMBL" id="MPC46772.1"/>
    </source>
</evidence>
<keyword evidence="4" id="KW-1185">Reference proteome</keyword>
<evidence type="ECO:0000256" key="2">
    <source>
        <dbReference type="SAM" id="SignalP"/>
    </source>
</evidence>
<dbReference type="AlphaFoldDB" id="A0A5B7FJV2"/>
<sequence length="146" mass="15683">MLFLRIPILLTPYLNTGCSDVSEYEARECASVKPFCWTFLSEYPFSCVVPNVLATVNMDFSQGKPAVDGTMSPHSSAPEFMPSVDCNHSLDPSFRSGSDGGECVDTTDLLAKFGSRVRAATSRSSSSRITVSPLVGPSNLLSSESD</sequence>
<proteinExistence type="predicted"/>
<protein>
    <recommendedName>
        <fullName evidence="5">FZ domain-containing protein</fullName>
    </recommendedName>
</protein>
<feature type="compositionally biased region" description="Low complexity" evidence="1">
    <location>
        <begin position="120"/>
        <end position="132"/>
    </location>
</feature>
<feature type="region of interest" description="Disordered" evidence="1">
    <location>
        <begin position="120"/>
        <end position="146"/>
    </location>
</feature>
<organism evidence="3 4">
    <name type="scientific">Portunus trituberculatus</name>
    <name type="common">Swimming crab</name>
    <name type="synonym">Neptunus trituberculatus</name>
    <dbReference type="NCBI Taxonomy" id="210409"/>
    <lineage>
        <taxon>Eukaryota</taxon>
        <taxon>Metazoa</taxon>
        <taxon>Ecdysozoa</taxon>
        <taxon>Arthropoda</taxon>
        <taxon>Crustacea</taxon>
        <taxon>Multicrustacea</taxon>
        <taxon>Malacostraca</taxon>
        <taxon>Eumalacostraca</taxon>
        <taxon>Eucarida</taxon>
        <taxon>Decapoda</taxon>
        <taxon>Pleocyemata</taxon>
        <taxon>Brachyura</taxon>
        <taxon>Eubrachyura</taxon>
        <taxon>Portunoidea</taxon>
        <taxon>Portunidae</taxon>
        <taxon>Portuninae</taxon>
        <taxon>Portunus</taxon>
    </lineage>
</organism>
<feature type="signal peptide" evidence="2">
    <location>
        <begin position="1"/>
        <end position="18"/>
    </location>
</feature>
<name>A0A5B7FJV2_PORTR</name>